<feature type="compositionally biased region" description="Low complexity" evidence="15">
    <location>
        <begin position="63"/>
        <end position="76"/>
    </location>
</feature>
<organism evidence="16 17">
    <name type="scientific">Terfezia boudieri ATCC MYA-4762</name>
    <dbReference type="NCBI Taxonomy" id="1051890"/>
    <lineage>
        <taxon>Eukaryota</taxon>
        <taxon>Fungi</taxon>
        <taxon>Dikarya</taxon>
        <taxon>Ascomycota</taxon>
        <taxon>Pezizomycotina</taxon>
        <taxon>Pezizomycetes</taxon>
        <taxon>Pezizales</taxon>
        <taxon>Pezizaceae</taxon>
        <taxon>Terfezia</taxon>
    </lineage>
</organism>
<keyword evidence="8 13" id="KW-1133">Transmembrane helix</keyword>
<evidence type="ECO:0000313" key="17">
    <source>
        <dbReference type="Proteomes" id="UP000267821"/>
    </source>
</evidence>
<evidence type="ECO:0000256" key="13">
    <source>
        <dbReference type="RuleBase" id="RU363000"/>
    </source>
</evidence>
<keyword evidence="11 13" id="KW-0472">Membrane</keyword>
<evidence type="ECO:0000256" key="1">
    <source>
        <dbReference type="ARBA" id="ARBA00004434"/>
    </source>
</evidence>
<evidence type="ECO:0000256" key="8">
    <source>
        <dbReference type="ARBA" id="ARBA00022989"/>
    </source>
</evidence>
<dbReference type="OrthoDB" id="10261039at2759"/>
<evidence type="ECO:0000256" key="11">
    <source>
        <dbReference type="ARBA" id="ARBA00023136"/>
    </source>
</evidence>
<dbReference type="FunCoup" id="A0A3N4LLS9">
    <property type="interactions" value="174"/>
</dbReference>
<feature type="compositionally biased region" description="Polar residues" evidence="15">
    <location>
        <begin position="44"/>
        <end position="55"/>
    </location>
</feature>
<dbReference type="PANTHER" id="PTHR15415:SF7">
    <property type="entry name" value="MICOS COMPLEX SUBUNIT MIC60"/>
    <property type="match status" value="1"/>
</dbReference>
<feature type="region of interest" description="Disordered" evidence="15">
    <location>
        <begin position="44"/>
        <end position="131"/>
    </location>
</feature>
<keyword evidence="17" id="KW-1185">Reference proteome</keyword>
<dbReference type="GO" id="GO:0042407">
    <property type="term" value="P:cristae formation"/>
    <property type="evidence" value="ECO:0007669"/>
    <property type="project" value="TreeGrafter"/>
</dbReference>
<dbReference type="PANTHER" id="PTHR15415">
    <property type="entry name" value="MITOFILIN"/>
    <property type="match status" value="1"/>
</dbReference>
<accession>A0A3N4LLS9</accession>
<evidence type="ECO:0000256" key="7">
    <source>
        <dbReference type="ARBA" id="ARBA00022946"/>
    </source>
</evidence>
<evidence type="ECO:0000256" key="12">
    <source>
        <dbReference type="ARBA" id="ARBA00025571"/>
    </source>
</evidence>
<protein>
    <recommendedName>
        <fullName evidence="4 13">MICOS complex subunit MIC60</fullName>
    </recommendedName>
    <alternativeName>
        <fullName evidence="13">Mitofilin</fullName>
    </alternativeName>
</protein>
<keyword evidence="6 13" id="KW-0999">Mitochondrion inner membrane</keyword>
<dbReference type="AlphaFoldDB" id="A0A3N4LLS9"/>
<evidence type="ECO:0000256" key="3">
    <source>
        <dbReference type="ARBA" id="ARBA00011875"/>
    </source>
</evidence>
<evidence type="ECO:0000313" key="16">
    <source>
        <dbReference type="EMBL" id="RPB21631.1"/>
    </source>
</evidence>
<dbReference type="InterPro" id="IPR019133">
    <property type="entry name" value="MIC60"/>
</dbReference>
<evidence type="ECO:0000256" key="14">
    <source>
        <dbReference type="SAM" id="Coils"/>
    </source>
</evidence>
<comment type="subunit">
    <text evidence="3 13">Component of the mitochondrial contact site and cristae organizing system (MICOS) complex.</text>
</comment>
<evidence type="ECO:0000256" key="6">
    <source>
        <dbReference type="ARBA" id="ARBA00022792"/>
    </source>
</evidence>
<keyword evidence="7" id="KW-0809">Transit peptide</keyword>
<keyword evidence="9 14" id="KW-0175">Coiled coil</keyword>
<comment type="subcellular location">
    <subcellularLocation>
        <location evidence="1 13">Mitochondrion inner membrane</location>
        <topology evidence="1 13">Single-pass membrane protein</topology>
    </subcellularLocation>
</comment>
<evidence type="ECO:0000256" key="10">
    <source>
        <dbReference type="ARBA" id="ARBA00023128"/>
    </source>
</evidence>
<keyword evidence="10 13" id="KW-0496">Mitochondrion</keyword>
<reference evidence="16 17" key="1">
    <citation type="journal article" date="2018" name="Nat. Ecol. Evol.">
        <title>Pezizomycetes genomes reveal the molecular basis of ectomycorrhizal truffle lifestyle.</title>
        <authorList>
            <person name="Murat C."/>
            <person name="Payen T."/>
            <person name="Noel B."/>
            <person name="Kuo A."/>
            <person name="Morin E."/>
            <person name="Chen J."/>
            <person name="Kohler A."/>
            <person name="Krizsan K."/>
            <person name="Balestrini R."/>
            <person name="Da Silva C."/>
            <person name="Montanini B."/>
            <person name="Hainaut M."/>
            <person name="Levati E."/>
            <person name="Barry K.W."/>
            <person name="Belfiori B."/>
            <person name="Cichocki N."/>
            <person name="Clum A."/>
            <person name="Dockter R.B."/>
            <person name="Fauchery L."/>
            <person name="Guy J."/>
            <person name="Iotti M."/>
            <person name="Le Tacon F."/>
            <person name="Lindquist E.A."/>
            <person name="Lipzen A."/>
            <person name="Malagnac F."/>
            <person name="Mello A."/>
            <person name="Molinier V."/>
            <person name="Miyauchi S."/>
            <person name="Poulain J."/>
            <person name="Riccioni C."/>
            <person name="Rubini A."/>
            <person name="Sitrit Y."/>
            <person name="Splivallo R."/>
            <person name="Traeger S."/>
            <person name="Wang M."/>
            <person name="Zifcakova L."/>
            <person name="Wipf D."/>
            <person name="Zambonelli A."/>
            <person name="Paolocci F."/>
            <person name="Nowrousian M."/>
            <person name="Ottonello S."/>
            <person name="Baldrian P."/>
            <person name="Spatafora J.W."/>
            <person name="Henrissat B."/>
            <person name="Nagy L.G."/>
            <person name="Aury J.M."/>
            <person name="Wincker P."/>
            <person name="Grigoriev I.V."/>
            <person name="Bonfante P."/>
            <person name="Martin F.M."/>
        </authorList>
    </citation>
    <scope>NUCLEOTIDE SEQUENCE [LARGE SCALE GENOMIC DNA]</scope>
    <source>
        <strain evidence="16 17">ATCC MYA-4762</strain>
    </source>
</reference>
<comment type="function">
    <text evidence="12">Component of the MICOS complex, a large protein complex of the mitochondrial inner membrane that plays crucial roles in the maintenance of crista junctions, inner membrane architecture, and formation of contact sites to the outer membrane. Plays a role in keeping cristae membranes connected to the inner boundary membrane. Also promotes protein import via the mitochondrial intermembrane space assembly (MIA) pathway.</text>
</comment>
<feature type="transmembrane region" description="Helical" evidence="13">
    <location>
        <begin position="139"/>
        <end position="159"/>
    </location>
</feature>
<evidence type="ECO:0000256" key="9">
    <source>
        <dbReference type="ARBA" id="ARBA00023054"/>
    </source>
</evidence>
<sequence length="678" mass="75125">MLRLPVSTPTLAAGAIGLRPSYSLAARQRKIALLQRKCYANKSTPKNVNTKATIPNPTPPLIPGGASPAAPAAPGVSVPPTPKTEATQVPAAGPPWPTVPYIRKEPAAGGQVPTPPPSPLSSHSREPVVPKKKHRLRNALLLFTTLTGLSFAGGVYYSLKSDNFHDFFTEYIPFGEEAVLYFEDREFRKRFPNALARVGPKREDVRITIPQRSGATWKIYEPEDTRPKTSDLGAVGPHIKSTGPPLPNLKPVEEKEVQAKVIPNEPIKPKTIDEKPIPASSGPAKVEAAQKTAFERAPVKAEPVPVREIAPLEVSQDADPAIKDLAKIVNSIIFLVNDPKDDNAFDSAVSKARTELERLNGVLFGLKKETQDIVAQKLHEQELEFAKAAQGILSRVDQEAEQISRHYQEELERIKENIADTYRERLNTELDRTARVSEQRTQNELLEQAIEMKRRFIKEIKDRVEEERDGRLGKLKELAETIKELEAVTSKWADVVENNFKTQQLHVAVEAVRNVVEDPLQPRPFIRELAALKEVAENDEVVCAAIASINPKAYQRGVSSHAQLTDRFRSVREEVRKAALLPEDAGVAGHAASWLLSKLLFKKSGLAIGEDVESILTRTETFLEEGDLDNAAREMNQLTGWAKALARDWLREARLLLEVKQAIDVIGVQARLRALKPT</sequence>
<dbReference type="EMBL" id="ML121558">
    <property type="protein sequence ID" value="RPB21631.1"/>
    <property type="molecule type" value="Genomic_DNA"/>
</dbReference>
<evidence type="ECO:0000256" key="5">
    <source>
        <dbReference type="ARBA" id="ARBA00022692"/>
    </source>
</evidence>
<comment type="similarity">
    <text evidence="2 13">Belongs to the MICOS complex subunit Mic60 family.</text>
</comment>
<evidence type="ECO:0000256" key="15">
    <source>
        <dbReference type="SAM" id="MobiDB-lite"/>
    </source>
</evidence>
<feature type="region of interest" description="Disordered" evidence="15">
    <location>
        <begin position="226"/>
        <end position="250"/>
    </location>
</feature>
<proteinExistence type="inferred from homology"/>
<evidence type="ECO:0000256" key="2">
    <source>
        <dbReference type="ARBA" id="ARBA00010877"/>
    </source>
</evidence>
<keyword evidence="5 13" id="KW-0812">Transmembrane</keyword>
<dbReference type="GO" id="GO:0061617">
    <property type="term" value="C:MICOS complex"/>
    <property type="evidence" value="ECO:0007669"/>
    <property type="project" value="TreeGrafter"/>
</dbReference>
<dbReference type="STRING" id="1051890.A0A3N4LLS9"/>
<gene>
    <name evidence="16" type="ORF">L211DRAFT_840538</name>
</gene>
<dbReference type="Proteomes" id="UP000267821">
    <property type="component" value="Unassembled WGS sequence"/>
</dbReference>
<feature type="coiled-coil region" evidence="14">
    <location>
        <begin position="397"/>
        <end position="424"/>
    </location>
</feature>
<name>A0A3N4LLS9_9PEZI</name>
<dbReference type="Pfam" id="PF09731">
    <property type="entry name" value="Mitofilin"/>
    <property type="match status" value="1"/>
</dbReference>
<evidence type="ECO:0000256" key="4">
    <source>
        <dbReference type="ARBA" id="ARBA00018116"/>
    </source>
</evidence>
<dbReference type="InParanoid" id="A0A3N4LLS9"/>